<keyword evidence="2" id="KW-1133">Transmembrane helix</keyword>
<feature type="transmembrane region" description="Helical" evidence="2">
    <location>
        <begin position="6"/>
        <end position="27"/>
    </location>
</feature>
<evidence type="ECO:0000313" key="3">
    <source>
        <dbReference type="EMBL" id="RAL24596.1"/>
    </source>
</evidence>
<dbReference type="Pfam" id="PF00499">
    <property type="entry name" value="Oxidored_q3"/>
    <property type="match status" value="1"/>
</dbReference>
<sequence length="169" mass="18757">MNISGELIAFFILSVSAIGGAVFMMNLTRVMHMALALAFTFFSIAGVFILLDAPFLAVTQILIYTGAVSILMIFGIMLTKHKDEENPPSFDIKKLWSLIGVGAFFAVVLWIIYQSPFFTSEETVTDFSVKMLGKSIFQQYMIPFEVTSILLLVALIGAAVLAKREEKRK</sequence>
<evidence type="ECO:0000313" key="4">
    <source>
        <dbReference type="Proteomes" id="UP000251213"/>
    </source>
</evidence>
<keyword evidence="2" id="KW-0472">Membrane</keyword>
<accession>A0A364K5G7</accession>
<comment type="subcellular location">
    <subcellularLocation>
        <location evidence="2">Cell membrane</location>
        <topology evidence="2">Multi-pass membrane protein</topology>
    </subcellularLocation>
</comment>
<comment type="function">
    <text evidence="2">NDH-1 shuttles electrons from NADH, via FMN and iron-sulfur (Fe-S) centers, to quinones in the respiratory chain. Couples the redox reaction to proton translocation (for every two electrons transferred, four hydrogen ions are translocated across the cytoplasmic membrane), and thus conserves the redox energy in a proton gradient.</text>
</comment>
<comment type="similarity">
    <text evidence="1 2">Belongs to the complex I subunit 6 family.</text>
</comment>
<feature type="transmembrane region" description="Helical" evidence="2">
    <location>
        <begin position="140"/>
        <end position="162"/>
    </location>
</feature>
<reference evidence="3 4" key="1">
    <citation type="submission" date="2018-06" db="EMBL/GenBank/DDBJ databases">
        <title>Thermoflavimicrobium daqus sp. nov., a thermophilic microbe isolated from Moutai-flavour Daqu.</title>
        <authorList>
            <person name="Wang X."/>
            <person name="Zhou H."/>
        </authorList>
    </citation>
    <scope>NUCLEOTIDE SEQUENCE [LARGE SCALE GENOMIC DNA]</scope>
    <source>
        <strain evidence="3 4">FBKL4.011</strain>
    </source>
</reference>
<dbReference type="EMBL" id="QJKK01000004">
    <property type="protein sequence ID" value="RAL24596.1"/>
    <property type="molecule type" value="Genomic_DNA"/>
</dbReference>
<feature type="transmembrane region" description="Helical" evidence="2">
    <location>
        <begin position="95"/>
        <end position="113"/>
    </location>
</feature>
<dbReference type="RefSeq" id="WP_113658967.1">
    <property type="nucleotide sequence ID" value="NZ_KZ845666.1"/>
</dbReference>
<dbReference type="GO" id="GO:0005886">
    <property type="term" value="C:plasma membrane"/>
    <property type="evidence" value="ECO:0007669"/>
    <property type="project" value="UniProtKB-SubCell"/>
</dbReference>
<evidence type="ECO:0000256" key="1">
    <source>
        <dbReference type="ARBA" id="ARBA00005698"/>
    </source>
</evidence>
<dbReference type="EC" id="7.1.1.-" evidence="2"/>
<protein>
    <recommendedName>
        <fullName evidence="2">NADH-quinone oxidoreductase subunit J</fullName>
        <ecNumber evidence="2">7.1.1.-</ecNumber>
    </recommendedName>
</protein>
<keyword evidence="2" id="KW-0812">Transmembrane</keyword>
<dbReference type="InterPro" id="IPR042106">
    <property type="entry name" value="Nuo/plastoQ_OxRdtase_6_NuoJ"/>
</dbReference>
<feature type="transmembrane region" description="Helical" evidence="2">
    <location>
        <begin position="61"/>
        <end position="79"/>
    </location>
</feature>
<keyword evidence="2" id="KW-0874">Quinone</keyword>
<dbReference type="PANTHER" id="PTHR33269">
    <property type="entry name" value="NADH-UBIQUINONE OXIDOREDUCTASE CHAIN 6"/>
    <property type="match status" value="1"/>
</dbReference>
<keyword evidence="2" id="KW-1003">Cell membrane</keyword>
<dbReference type="AlphaFoldDB" id="A0A364K5G7"/>
<keyword evidence="4" id="KW-1185">Reference proteome</keyword>
<keyword evidence="2" id="KW-0520">NAD</keyword>
<gene>
    <name evidence="3" type="ORF">DL897_09830</name>
</gene>
<dbReference type="OrthoDB" id="9814997at2"/>
<evidence type="ECO:0000256" key="2">
    <source>
        <dbReference type="RuleBase" id="RU004429"/>
    </source>
</evidence>
<comment type="caution">
    <text evidence="3">The sequence shown here is derived from an EMBL/GenBank/DDBJ whole genome shotgun (WGS) entry which is preliminary data.</text>
</comment>
<dbReference type="Gene3D" id="1.20.120.1200">
    <property type="entry name" value="NADH-ubiquinone/plastoquinone oxidoreductase chain 6, subunit NuoJ"/>
    <property type="match status" value="1"/>
</dbReference>
<dbReference type="GO" id="GO:0048038">
    <property type="term" value="F:quinone binding"/>
    <property type="evidence" value="ECO:0007669"/>
    <property type="project" value="UniProtKB-UniRule"/>
</dbReference>
<name>A0A364K5G7_9BACL</name>
<dbReference type="Proteomes" id="UP000251213">
    <property type="component" value="Unassembled WGS sequence"/>
</dbReference>
<dbReference type="PANTHER" id="PTHR33269:SF17">
    <property type="entry name" value="NADH-UBIQUINONE OXIDOREDUCTASE CHAIN 6"/>
    <property type="match status" value="1"/>
</dbReference>
<reference evidence="3 4" key="2">
    <citation type="submission" date="2018-06" db="EMBL/GenBank/DDBJ databases">
        <authorList>
            <person name="Zhirakovskaya E."/>
        </authorList>
    </citation>
    <scope>NUCLEOTIDE SEQUENCE [LARGE SCALE GENOMIC DNA]</scope>
    <source>
        <strain evidence="3 4">FBKL4.011</strain>
    </source>
</reference>
<organism evidence="3 4">
    <name type="scientific">Thermoflavimicrobium daqui</name>
    <dbReference type="NCBI Taxonomy" id="2137476"/>
    <lineage>
        <taxon>Bacteria</taxon>
        <taxon>Bacillati</taxon>
        <taxon>Bacillota</taxon>
        <taxon>Bacilli</taxon>
        <taxon>Bacillales</taxon>
        <taxon>Thermoactinomycetaceae</taxon>
        <taxon>Thermoflavimicrobium</taxon>
    </lineage>
</organism>
<dbReference type="InterPro" id="IPR001457">
    <property type="entry name" value="NADH_UbQ/plastoQ_OxRdtase_su6"/>
</dbReference>
<comment type="catalytic activity">
    <reaction evidence="2">
        <text>a quinone + NADH + 5 H(+)(in) = a quinol + NAD(+) + 4 H(+)(out)</text>
        <dbReference type="Rhea" id="RHEA:57888"/>
        <dbReference type="ChEBI" id="CHEBI:15378"/>
        <dbReference type="ChEBI" id="CHEBI:24646"/>
        <dbReference type="ChEBI" id="CHEBI:57540"/>
        <dbReference type="ChEBI" id="CHEBI:57945"/>
        <dbReference type="ChEBI" id="CHEBI:132124"/>
    </reaction>
</comment>
<feature type="transmembrane region" description="Helical" evidence="2">
    <location>
        <begin position="34"/>
        <end position="55"/>
    </location>
</feature>
<dbReference type="GO" id="GO:0008137">
    <property type="term" value="F:NADH dehydrogenase (ubiquinone) activity"/>
    <property type="evidence" value="ECO:0007669"/>
    <property type="project" value="UniProtKB-UniRule"/>
</dbReference>
<dbReference type="NCBIfam" id="NF005168">
    <property type="entry name" value="PRK06638.2-3"/>
    <property type="match status" value="1"/>
</dbReference>
<proteinExistence type="inferred from homology"/>